<dbReference type="InterPro" id="IPR022998">
    <property type="entry name" value="ThiamineP_synth_TenI"/>
</dbReference>
<comment type="catalytic activity">
    <reaction evidence="6 9">
        <text>4-methyl-5-(2-phosphooxyethyl)-thiazole + 4-amino-2-methyl-5-(diphosphooxymethyl)pyrimidine + H(+) = thiamine phosphate + diphosphate</text>
        <dbReference type="Rhea" id="RHEA:22328"/>
        <dbReference type="ChEBI" id="CHEBI:15378"/>
        <dbReference type="ChEBI" id="CHEBI:33019"/>
        <dbReference type="ChEBI" id="CHEBI:37575"/>
        <dbReference type="ChEBI" id="CHEBI:57841"/>
        <dbReference type="ChEBI" id="CHEBI:58296"/>
        <dbReference type="EC" id="2.5.1.3"/>
    </reaction>
</comment>
<dbReference type="InterPro" id="IPR013785">
    <property type="entry name" value="Aldolase_TIM"/>
</dbReference>
<comment type="function">
    <text evidence="9">Condenses 4-methyl-5-(beta-hydroxyethyl)thiazole monophosphate (THZ-P) and 2-methyl-4-amino-5-hydroxymethyl pyrimidine pyrophosphate (HMP-PP) to form thiamine monophosphate (TMP).</text>
</comment>
<evidence type="ECO:0000256" key="5">
    <source>
        <dbReference type="ARBA" id="ARBA00022977"/>
    </source>
</evidence>
<keyword evidence="12" id="KW-1185">Reference proteome</keyword>
<comment type="catalytic activity">
    <reaction evidence="8 9">
        <text>2-[(2R,5Z)-2-carboxy-4-methylthiazol-5(2H)-ylidene]ethyl phosphate + 4-amino-2-methyl-5-(diphosphooxymethyl)pyrimidine + 2 H(+) = thiamine phosphate + CO2 + diphosphate</text>
        <dbReference type="Rhea" id="RHEA:47844"/>
        <dbReference type="ChEBI" id="CHEBI:15378"/>
        <dbReference type="ChEBI" id="CHEBI:16526"/>
        <dbReference type="ChEBI" id="CHEBI:33019"/>
        <dbReference type="ChEBI" id="CHEBI:37575"/>
        <dbReference type="ChEBI" id="CHEBI:57841"/>
        <dbReference type="ChEBI" id="CHEBI:62899"/>
        <dbReference type="EC" id="2.5.1.3"/>
    </reaction>
</comment>
<feature type="binding site" evidence="9">
    <location>
        <position position="133"/>
    </location>
    <ligand>
        <name>4-amino-2-methyl-5-(diphosphooxymethyl)pyrimidine</name>
        <dbReference type="ChEBI" id="CHEBI:57841"/>
    </ligand>
</feature>
<evidence type="ECO:0000256" key="9">
    <source>
        <dbReference type="HAMAP-Rule" id="MF_00097"/>
    </source>
</evidence>
<keyword evidence="3 9" id="KW-0479">Metal-binding</keyword>
<dbReference type="CDD" id="cd00564">
    <property type="entry name" value="TMP_TenI"/>
    <property type="match status" value="1"/>
</dbReference>
<evidence type="ECO:0000256" key="8">
    <source>
        <dbReference type="ARBA" id="ARBA00047883"/>
    </source>
</evidence>
<name>A0ABY4RLJ3_9BACL</name>
<feature type="binding site" evidence="9">
    <location>
        <position position="104"/>
    </location>
    <ligand>
        <name>4-amino-2-methyl-5-(diphosphooxymethyl)pyrimidine</name>
        <dbReference type="ChEBI" id="CHEBI:57841"/>
    </ligand>
</feature>
<dbReference type="Pfam" id="PF02581">
    <property type="entry name" value="TMP-TENI"/>
    <property type="match status" value="1"/>
</dbReference>
<reference evidence="11" key="1">
    <citation type="submission" date="2018-02" db="EMBL/GenBank/DDBJ databases">
        <authorList>
            <person name="Kim S.-K."/>
            <person name="Jung H.-I."/>
            <person name="Lee S.-W."/>
        </authorList>
    </citation>
    <scope>NUCLEOTIDE SEQUENCE</scope>
    <source>
        <strain evidence="11">SK3146</strain>
    </source>
</reference>
<organism evidence="11 12">
    <name type="scientific">Paenibacillus konkukensis</name>
    <dbReference type="NCBI Taxonomy" id="2020716"/>
    <lineage>
        <taxon>Bacteria</taxon>
        <taxon>Bacillati</taxon>
        <taxon>Bacillota</taxon>
        <taxon>Bacilli</taxon>
        <taxon>Bacillales</taxon>
        <taxon>Paenibacillaceae</taxon>
        <taxon>Paenibacillus</taxon>
    </lineage>
</organism>
<dbReference type="HAMAP" id="MF_00097">
    <property type="entry name" value="TMP_synthase"/>
    <property type="match status" value="1"/>
</dbReference>
<dbReference type="PANTHER" id="PTHR20857">
    <property type="entry name" value="THIAMINE-PHOSPHATE PYROPHOSPHORYLASE"/>
    <property type="match status" value="1"/>
</dbReference>
<sequence length="212" mass="22334">MRKHSLHVMTTGQQELARVAEIAGQCPTELIDVLHIREKQRGAGEITAWYAALKPLFAQSAVHINDRLDAALAVGAPGVQLAYNSLSVSQSRRILPPSVSIGCSVHSAEEAAAAAEQGADYVLYGHIFDSNSKPGLAPRGIQALADVVKACSVPVIAIGGIEPGNVDEVLSTGCAGVAVLSSVLLHAEPAAQIRRFREAIDRSHHNLRSGLN</sequence>
<gene>
    <name evidence="11" type="primary">tenI</name>
    <name evidence="9" type="synonym">thiE</name>
    <name evidence="11" type="ORF">SK3146_02082</name>
</gene>
<evidence type="ECO:0000256" key="3">
    <source>
        <dbReference type="ARBA" id="ARBA00022723"/>
    </source>
</evidence>
<comment type="similarity">
    <text evidence="9">Belongs to the thiamine-phosphate synthase family.</text>
</comment>
<dbReference type="Gene3D" id="3.20.20.70">
    <property type="entry name" value="Aldolase class I"/>
    <property type="match status" value="1"/>
</dbReference>
<evidence type="ECO:0000256" key="7">
    <source>
        <dbReference type="ARBA" id="ARBA00047851"/>
    </source>
</evidence>
<feature type="domain" description="Thiamine phosphate synthase/TenI" evidence="10">
    <location>
        <begin position="11"/>
        <end position="183"/>
    </location>
</feature>
<dbReference type="RefSeq" id="WP_249865002.1">
    <property type="nucleotide sequence ID" value="NZ_CP027059.1"/>
</dbReference>
<reference evidence="11" key="2">
    <citation type="journal article" date="2021" name="J Anim Sci Technol">
        <title>Complete genome sequence of Paenibacillus konkukensis sp. nov. SK3146 as a potential probiotic strain.</title>
        <authorList>
            <person name="Jung H.I."/>
            <person name="Park S."/>
            <person name="Niu K.M."/>
            <person name="Lee S.W."/>
            <person name="Kothari D."/>
            <person name="Yi K.J."/>
            <person name="Kim S.K."/>
        </authorList>
    </citation>
    <scope>NUCLEOTIDE SEQUENCE</scope>
    <source>
        <strain evidence="11">SK3146</strain>
    </source>
</reference>
<comment type="pathway">
    <text evidence="1 9">Cofactor biosynthesis; thiamine diphosphate biosynthesis; thiamine phosphate from 4-amino-2-methyl-5-diphosphomethylpyrimidine and 4-methyl-5-(2-phosphoethyl)-thiazole: step 1/1.</text>
</comment>
<evidence type="ECO:0000256" key="1">
    <source>
        <dbReference type="ARBA" id="ARBA00005165"/>
    </source>
</evidence>
<dbReference type="Proteomes" id="UP001057134">
    <property type="component" value="Chromosome"/>
</dbReference>
<evidence type="ECO:0000256" key="6">
    <source>
        <dbReference type="ARBA" id="ARBA00047334"/>
    </source>
</evidence>
<evidence type="ECO:0000256" key="2">
    <source>
        <dbReference type="ARBA" id="ARBA00022679"/>
    </source>
</evidence>
<evidence type="ECO:0000256" key="4">
    <source>
        <dbReference type="ARBA" id="ARBA00022842"/>
    </source>
</evidence>
<keyword evidence="2 9" id="KW-0808">Transferase</keyword>
<feature type="binding site" evidence="9">
    <location>
        <position position="66"/>
    </location>
    <ligand>
        <name>Mg(2+)</name>
        <dbReference type="ChEBI" id="CHEBI:18420"/>
    </ligand>
</feature>
<dbReference type="EC" id="2.5.1.3" evidence="9"/>
<keyword evidence="5 9" id="KW-0784">Thiamine biosynthesis</keyword>
<evidence type="ECO:0000313" key="12">
    <source>
        <dbReference type="Proteomes" id="UP001057134"/>
    </source>
</evidence>
<dbReference type="EMBL" id="CP027059">
    <property type="protein sequence ID" value="UQZ82922.1"/>
    <property type="molecule type" value="Genomic_DNA"/>
</dbReference>
<protein>
    <recommendedName>
        <fullName evidence="9">Thiamine-phosphate synthase</fullName>
        <shortName evidence="9">TP synthase</shortName>
        <shortName evidence="9">TPS</shortName>
        <ecNumber evidence="9">2.5.1.3</ecNumber>
    </recommendedName>
    <alternativeName>
        <fullName evidence="9">Thiamine-phosphate pyrophosphorylase</fullName>
        <shortName evidence="9">TMP pyrophosphorylase</shortName>
        <shortName evidence="9">TMP-PPase</shortName>
    </alternativeName>
</protein>
<proteinExistence type="inferred from homology"/>
<dbReference type="InterPro" id="IPR034291">
    <property type="entry name" value="TMP_synthase"/>
</dbReference>
<keyword evidence="4 9" id="KW-0460">Magnesium</keyword>
<feature type="binding site" evidence="9">
    <location>
        <position position="65"/>
    </location>
    <ligand>
        <name>4-amino-2-methyl-5-(diphosphooxymethyl)pyrimidine</name>
        <dbReference type="ChEBI" id="CHEBI:57841"/>
    </ligand>
</feature>
<dbReference type="InterPro" id="IPR036206">
    <property type="entry name" value="ThiamineP_synth_sf"/>
</dbReference>
<dbReference type="SUPFAM" id="SSF51391">
    <property type="entry name" value="Thiamin phosphate synthase"/>
    <property type="match status" value="1"/>
</dbReference>
<comment type="cofactor">
    <cofactor evidence="9">
        <name>Mg(2+)</name>
        <dbReference type="ChEBI" id="CHEBI:18420"/>
    </cofactor>
    <text evidence="9">Binds 1 Mg(2+) ion per subunit.</text>
</comment>
<comment type="catalytic activity">
    <reaction evidence="7 9">
        <text>2-(2-carboxy-4-methylthiazol-5-yl)ethyl phosphate + 4-amino-2-methyl-5-(diphosphooxymethyl)pyrimidine + 2 H(+) = thiamine phosphate + CO2 + diphosphate</text>
        <dbReference type="Rhea" id="RHEA:47848"/>
        <dbReference type="ChEBI" id="CHEBI:15378"/>
        <dbReference type="ChEBI" id="CHEBI:16526"/>
        <dbReference type="ChEBI" id="CHEBI:33019"/>
        <dbReference type="ChEBI" id="CHEBI:37575"/>
        <dbReference type="ChEBI" id="CHEBI:57841"/>
        <dbReference type="ChEBI" id="CHEBI:62890"/>
        <dbReference type="EC" id="2.5.1.3"/>
    </reaction>
</comment>
<feature type="binding site" evidence="9">
    <location>
        <begin position="130"/>
        <end position="132"/>
    </location>
    <ligand>
        <name>2-[(2R,5Z)-2-carboxy-4-methylthiazol-5(2H)-ylidene]ethyl phosphate</name>
        <dbReference type="ChEBI" id="CHEBI:62899"/>
    </ligand>
</feature>
<evidence type="ECO:0000313" key="11">
    <source>
        <dbReference type="EMBL" id="UQZ82922.1"/>
    </source>
</evidence>
<evidence type="ECO:0000259" key="10">
    <source>
        <dbReference type="Pfam" id="PF02581"/>
    </source>
</evidence>
<feature type="binding site" evidence="9">
    <location>
        <position position="160"/>
    </location>
    <ligand>
        <name>2-[(2R,5Z)-2-carboxy-4-methylthiazol-5(2H)-ylidene]ethyl phosphate</name>
        <dbReference type="ChEBI" id="CHEBI:62899"/>
    </ligand>
</feature>
<accession>A0ABY4RLJ3</accession>
<feature type="binding site" evidence="9">
    <location>
        <begin position="180"/>
        <end position="181"/>
    </location>
    <ligand>
        <name>2-[(2R,5Z)-2-carboxy-4-methylthiazol-5(2H)-ylidene]ethyl phosphate</name>
        <dbReference type="ChEBI" id="CHEBI:62899"/>
    </ligand>
</feature>
<dbReference type="PANTHER" id="PTHR20857:SF22">
    <property type="entry name" value="THIAZOLE TAUTOMERASE"/>
    <property type="match status" value="1"/>
</dbReference>
<comment type="caution">
    <text evidence="9">Lacks conserved residue(s) required for the propagation of feature annotation.</text>
</comment>